<evidence type="ECO:0000313" key="2">
    <source>
        <dbReference type="EMBL" id="MBB4842247.1"/>
    </source>
</evidence>
<keyword evidence="3" id="KW-1185">Reference proteome</keyword>
<protein>
    <recommendedName>
        <fullName evidence="1">DUF6916 domain-containing protein</fullName>
    </recommendedName>
</protein>
<gene>
    <name evidence="2" type="ORF">HNP55_000742</name>
</gene>
<evidence type="ECO:0000259" key="1">
    <source>
        <dbReference type="Pfam" id="PF21880"/>
    </source>
</evidence>
<accession>A0A840LA51</accession>
<comment type="caution">
    <text evidence="2">The sequence shown here is derived from an EMBL/GenBank/DDBJ whole genome shotgun (WGS) entry which is preliminary data.</text>
</comment>
<dbReference type="Proteomes" id="UP000562027">
    <property type="component" value="Unassembled WGS sequence"/>
</dbReference>
<dbReference type="InterPro" id="IPR054209">
    <property type="entry name" value="DUF6916"/>
</dbReference>
<dbReference type="EMBL" id="JACHLP010000001">
    <property type="protein sequence ID" value="MBB4842247.1"/>
    <property type="molecule type" value="Genomic_DNA"/>
</dbReference>
<sequence length="96" mass="10200">MELSQFQARLGQSYELPDMAVPLKLSLQEAQALPAAASPGQAFSLLFAGPASPALEQGLYRLRSAPGGAAEAELLELFLVPIAADAQSRHYEAIFN</sequence>
<feature type="domain" description="DUF6916" evidence="1">
    <location>
        <begin position="2"/>
        <end position="95"/>
    </location>
</feature>
<dbReference type="RefSeq" id="WP_184296283.1">
    <property type="nucleotide sequence ID" value="NZ_JACHLP010000001.1"/>
</dbReference>
<reference evidence="2 3" key="1">
    <citation type="submission" date="2020-08" db="EMBL/GenBank/DDBJ databases">
        <title>Functional genomics of gut bacteria from endangered species of beetles.</title>
        <authorList>
            <person name="Carlos-Shanley C."/>
        </authorList>
    </citation>
    <scope>NUCLEOTIDE SEQUENCE [LARGE SCALE GENOMIC DNA]</scope>
    <source>
        <strain evidence="2 3">S00239</strain>
    </source>
</reference>
<proteinExistence type="predicted"/>
<evidence type="ECO:0000313" key="3">
    <source>
        <dbReference type="Proteomes" id="UP000562027"/>
    </source>
</evidence>
<name>A0A840LA51_9BURK</name>
<dbReference type="Pfam" id="PF21880">
    <property type="entry name" value="DUF6916"/>
    <property type="match status" value="1"/>
</dbReference>
<dbReference type="AlphaFoldDB" id="A0A840LA51"/>
<organism evidence="2 3">
    <name type="scientific">Roseateles oligotrophus</name>
    <dbReference type="NCBI Taxonomy" id="1769250"/>
    <lineage>
        <taxon>Bacteria</taxon>
        <taxon>Pseudomonadati</taxon>
        <taxon>Pseudomonadota</taxon>
        <taxon>Betaproteobacteria</taxon>
        <taxon>Burkholderiales</taxon>
        <taxon>Sphaerotilaceae</taxon>
        <taxon>Roseateles</taxon>
    </lineage>
</organism>